<dbReference type="EMBL" id="WBOF01000001">
    <property type="protein sequence ID" value="MQS15184.1"/>
    <property type="molecule type" value="Genomic_DNA"/>
</dbReference>
<sequence length="161" mass="17314">MRAGLVSRLEGRRSRLRRPLGRPRRSDRGAVSLFVAICAVHLVFVIAIVVDVGGRLRVAERTDAYAQEAARVGGQQLDQAAVLQGKGVKVKQEYVEQAANAYLGLYGLKAARVDFSADGTVVTVTVQSDFRPVLLGKLGERKVMGKGSATLVHGVEKAETD</sequence>
<gene>
    <name evidence="2" type="ORF">F7Q99_23685</name>
</gene>
<evidence type="ECO:0000313" key="2">
    <source>
        <dbReference type="EMBL" id="MQS15184.1"/>
    </source>
</evidence>
<dbReference type="Proteomes" id="UP000450000">
    <property type="component" value="Unassembled WGS sequence"/>
</dbReference>
<protein>
    <submittedName>
        <fullName evidence="2">Uncharacterized protein</fullName>
    </submittedName>
</protein>
<name>A0A6N7KYY4_9ACTN</name>
<comment type="caution">
    <text evidence="2">The sequence shown here is derived from an EMBL/GenBank/DDBJ whole genome shotgun (WGS) entry which is preliminary data.</text>
</comment>
<organism evidence="2 3">
    <name type="scientific">Streptomyces kaniharaensis</name>
    <dbReference type="NCBI Taxonomy" id="212423"/>
    <lineage>
        <taxon>Bacteria</taxon>
        <taxon>Bacillati</taxon>
        <taxon>Actinomycetota</taxon>
        <taxon>Actinomycetes</taxon>
        <taxon>Kitasatosporales</taxon>
        <taxon>Streptomycetaceae</taxon>
        <taxon>Streptomyces</taxon>
    </lineage>
</organism>
<evidence type="ECO:0000256" key="1">
    <source>
        <dbReference type="SAM" id="Phobius"/>
    </source>
</evidence>
<dbReference type="AlphaFoldDB" id="A0A6N7KYY4"/>
<keyword evidence="3" id="KW-1185">Reference proteome</keyword>
<keyword evidence="1" id="KW-1133">Transmembrane helix</keyword>
<keyword evidence="1" id="KW-0472">Membrane</keyword>
<evidence type="ECO:0000313" key="3">
    <source>
        <dbReference type="Proteomes" id="UP000450000"/>
    </source>
</evidence>
<reference evidence="2 3" key="1">
    <citation type="submission" date="2019-09" db="EMBL/GenBank/DDBJ databases">
        <title>Genome Sequences of Streptomyces kaniharaensis ATCC 21070.</title>
        <authorList>
            <person name="Zhu W."/>
            <person name="De Crecy-Lagard V."/>
            <person name="Richards N.G."/>
        </authorList>
    </citation>
    <scope>NUCLEOTIDE SEQUENCE [LARGE SCALE GENOMIC DNA]</scope>
    <source>
        <strain evidence="2 3">SF-557</strain>
    </source>
</reference>
<feature type="transmembrane region" description="Helical" evidence="1">
    <location>
        <begin position="30"/>
        <end position="52"/>
    </location>
</feature>
<keyword evidence="1" id="KW-0812">Transmembrane</keyword>
<proteinExistence type="predicted"/>
<accession>A0A6N7KYY4</accession>
<dbReference type="OrthoDB" id="4268245at2"/>
<dbReference type="RefSeq" id="WP_153464577.1">
    <property type="nucleotide sequence ID" value="NZ_WBOF01000001.1"/>
</dbReference>